<evidence type="ECO:0000259" key="5">
    <source>
        <dbReference type="PROSITE" id="PS51078"/>
    </source>
</evidence>
<proteinExistence type="predicted"/>
<dbReference type="InterPro" id="IPR036390">
    <property type="entry name" value="WH_DNA-bd_sf"/>
</dbReference>
<dbReference type="Pfam" id="PF01614">
    <property type="entry name" value="IclR_C"/>
    <property type="match status" value="1"/>
</dbReference>
<reference evidence="7" key="1">
    <citation type="journal article" date="2019" name="Int. J. Syst. Evol. Microbiol.">
        <title>The Global Catalogue of Microorganisms (GCM) 10K type strain sequencing project: providing services to taxonomists for standard genome sequencing and annotation.</title>
        <authorList>
            <consortium name="The Broad Institute Genomics Platform"/>
            <consortium name="The Broad Institute Genome Sequencing Center for Infectious Disease"/>
            <person name="Wu L."/>
            <person name="Ma J."/>
        </authorList>
    </citation>
    <scope>NUCLEOTIDE SEQUENCE [LARGE SCALE GENOMIC DNA]</scope>
    <source>
        <strain evidence="7">JCM 18303</strain>
    </source>
</reference>
<comment type="caution">
    <text evidence="6">The sequence shown here is derived from an EMBL/GenBank/DDBJ whole genome shotgun (WGS) entry which is preliminary data.</text>
</comment>
<dbReference type="Pfam" id="PF09339">
    <property type="entry name" value="HTH_IclR"/>
    <property type="match status" value="1"/>
</dbReference>
<keyword evidence="1" id="KW-0805">Transcription regulation</keyword>
<dbReference type="RefSeq" id="WP_185060845.1">
    <property type="nucleotide sequence ID" value="NZ_BAABJP010000029.1"/>
</dbReference>
<dbReference type="InterPro" id="IPR005471">
    <property type="entry name" value="Tscrpt_reg_IclR_N"/>
</dbReference>
<keyword evidence="2" id="KW-0238">DNA-binding</keyword>
<dbReference type="PROSITE" id="PS51078">
    <property type="entry name" value="ICLR_ED"/>
    <property type="match status" value="1"/>
</dbReference>
<dbReference type="InterPro" id="IPR036388">
    <property type="entry name" value="WH-like_DNA-bd_sf"/>
</dbReference>
<dbReference type="Proteomes" id="UP001428817">
    <property type="component" value="Unassembled WGS sequence"/>
</dbReference>
<dbReference type="PANTHER" id="PTHR30136">
    <property type="entry name" value="HELIX-TURN-HELIX TRANSCRIPTIONAL REGULATOR, ICLR FAMILY"/>
    <property type="match status" value="1"/>
</dbReference>
<feature type="domain" description="HTH iclR-type" evidence="4">
    <location>
        <begin position="11"/>
        <end position="72"/>
    </location>
</feature>
<sequence>MAGGRTSADARSATGRTLDILGAFERGDGALTVKEIAAAAHLPVSTTYRVVKDLVAWGGLERLADGLYVPGERLRQITGAPSWHQGLRDACVPAVYRFVVDSGHAVALSLWNGDRLLCVETILGRHTTIELASPGDELPVLATSAGKLMIATAPSVVDPFANPLPPGTNAKTITRQVAFARTNGYCTAYGEAASGQASLSVPVAGLPNGYLALTVLTPVTDPALPRLVEPLRTAAATVRTALGTRVTQVG</sequence>
<evidence type="ECO:0000256" key="3">
    <source>
        <dbReference type="ARBA" id="ARBA00023163"/>
    </source>
</evidence>
<accession>A0ABP9QK28</accession>
<dbReference type="InterPro" id="IPR029016">
    <property type="entry name" value="GAF-like_dom_sf"/>
</dbReference>
<name>A0ABP9QK28_9PSEU</name>
<evidence type="ECO:0000313" key="7">
    <source>
        <dbReference type="Proteomes" id="UP001428817"/>
    </source>
</evidence>
<dbReference type="InterPro" id="IPR014757">
    <property type="entry name" value="Tscrpt_reg_IclR_C"/>
</dbReference>
<dbReference type="SUPFAM" id="SSF55781">
    <property type="entry name" value="GAF domain-like"/>
    <property type="match status" value="1"/>
</dbReference>
<dbReference type="SUPFAM" id="SSF46785">
    <property type="entry name" value="Winged helix' DNA-binding domain"/>
    <property type="match status" value="1"/>
</dbReference>
<evidence type="ECO:0000256" key="1">
    <source>
        <dbReference type="ARBA" id="ARBA00023015"/>
    </source>
</evidence>
<keyword evidence="3" id="KW-0804">Transcription</keyword>
<keyword evidence="7" id="KW-1185">Reference proteome</keyword>
<dbReference type="EMBL" id="BAABJP010000029">
    <property type="protein sequence ID" value="GAA5163141.1"/>
    <property type="molecule type" value="Genomic_DNA"/>
</dbReference>
<organism evidence="6 7">
    <name type="scientific">Pseudonocardia eucalypti</name>
    <dbReference type="NCBI Taxonomy" id="648755"/>
    <lineage>
        <taxon>Bacteria</taxon>
        <taxon>Bacillati</taxon>
        <taxon>Actinomycetota</taxon>
        <taxon>Actinomycetes</taxon>
        <taxon>Pseudonocardiales</taxon>
        <taxon>Pseudonocardiaceae</taxon>
        <taxon>Pseudonocardia</taxon>
    </lineage>
</organism>
<evidence type="ECO:0000256" key="2">
    <source>
        <dbReference type="ARBA" id="ARBA00023125"/>
    </source>
</evidence>
<dbReference type="PANTHER" id="PTHR30136:SF24">
    <property type="entry name" value="HTH-TYPE TRANSCRIPTIONAL REPRESSOR ALLR"/>
    <property type="match status" value="1"/>
</dbReference>
<evidence type="ECO:0000313" key="6">
    <source>
        <dbReference type="EMBL" id="GAA5163141.1"/>
    </source>
</evidence>
<dbReference type="InterPro" id="IPR050707">
    <property type="entry name" value="HTH_MetabolicPath_Reg"/>
</dbReference>
<dbReference type="Gene3D" id="1.10.10.10">
    <property type="entry name" value="Winged helix-like DNA-binding domain superfamily/Winged helix DNA-binding domain"/>
    <property type="match status" value="1"/>
</dbReference>
<dbReference type="Gene3D" id="3.30.450.40">
    <property type="match status" value="1"/>
</dbReference>
<gene>
    <name evidence="6" type="ORF">GCM10023321_49570</name>
</gene>
<protein>
    <submittedName>
        <fullName evidence="6">IclR family transcriptional regulator</fullName>
    </submittedName>
</protein>
<dbReference type="PROSITE" id="PS51077">
    <property type="entry name" value="HTH_ICLR"/>
    <property type="match status" value="1"/>
</dbReference>
<feature type="domain" description="IclR-ED" evidence="5">
    <location>
        <begin position="73"/>
        <end position="244"/>
    </location>
</feature>
<evidence type="ECO:0000259" key="4">
    <source>
        <dbReference type="PROSITE" id="PS51077"/>
    </source>
</evidence>